<dbReference type="InterPro" id="IPR006089">
    <property type="entry name" value="Acyl-CoA_DH_CS"/>
</dbReference>
<keyword evidence="3 5" id="KW-0285">Flavoprotein</keyword>
<dbReference type="InterPro" id="IPR006091">
    <property type="entry name" value="Acyl-CoA_Oxase/DH_mid-dom"/>
</dbReference>
<evidence type="ECO:0000259" key="7">
    <source>
        <dbReference type="Pfam" id="PF02770"/>
    </source>
</evidence>
<dbReference type="EMBL" id="CP049056">
    <property type="protein sequence ID" value="QIE57565.1"/>
    <property type="molecule type" value="Genomic_DNA"/>
</dbReference>
<evidence type="ECO:0000259" key="6">
    <source>
        <dbReference type="Pfam" id="PF00441"/>
    </source>
</evidence>
<dbReference type="GO" id="GO:0003995">
    <property type="term" value="F:acyl-CoA dehydrogenase activity"/>
    <property type="evidence" value="ECO:0007669"/>
    <property type="project" value="InterPro"/>
</dbReference>
<reference evidence="10 11" key="1">
    <citation type="submission" date="2020-02" db="EMBL/GenBank/DDBJ databases">
        <title>complete genome sequence of Rhodobacteraceae bacterium.</title>
        <authorList>
            <person name="Park J."/>
            <person name="Kim Y.-S."/>
            <person name="Kim K.-H."/>
        </authorList>
    </citation>
    <scope>NUCLEOTIDE SEQUENCE [LARGE SCALE GENOMIC DNA]</scope>
    <source>
        <strain evidence="10 11">RR4-56</strain>
    </source>
</reference>
<keyword evidence="4 5" id="KW-0274">FAD</keyword>
<dbReference type="InterPro" id="IPR009075">
    <property type="entry name" value="AcylCo_DH/oxidase_C"/>
</dbReference>
<evidence type="ECO:0000256" key="2">
    <source>
        <dbReference type="ARBA" id="ARBA00009347"/>
    </source>
</evidence>
<evidence type="ECO:0000256" key="3">
    <source>
        <dbReference type="ARBA" id="ARBA00022630"/>
    </source>
</evidence>
<evidence type="ECO:0000256" key="5">
    <source>
        <dbReference type="RuleBase" id="RU362125"/>
    </source>
</evidence>
<dbReference type="Proteomes" id="UP000503336">
    <property type="component" value="Chromosome"/>
</dbReference>
<dbReference type="PANTHER" id="PTHR42803">
    <property type="entry name" value="ACYL-COA DEHYDROGENASE"/>
    <property type="match status" value="1"/>
</dbReference>
<comment type="cofactor">
    <cofactor evidence="1 5">
        <name>FAD</name>
        <dbReference type="ChEBI" id="CHEBI:57692"/>
    </cofactor>
</comment>
<dbReference type="Pfam" id="PF02770">
    <property type="entry name" value="Acyl-CoA_dh_M"/>
    <property type="match status" value="1"/>
</dbReference>
<evidence type="ECO:0000313" key="11">
    <source>
        <dbReference type="Proteomes" id="UP000503336"/>
    </source>
</evidence>
<dbReference type="InterPro" id="IPR025878">
    <property type="entry name" value="Acyl-CoA_dh-like_C_dom"/>
</dbReference>
<feature type="domain" description="Acyl-CoA oxidase/dehydrogenase middle" evidence="7">
    <location>
        <begin position="161"/>
        <end position="264"/>
    </location>
</feature>
<dbReference type="RefSeq" id="WP_165102728.1">
    <property type="nucleotide sequence ID" value="NZ_CP049056.1"/>
</dbReference>
<evidence type="ECO:0000313" key="10">
    <source>
        <dbReference type="EMBL" id="QIE57565.1"/>
    </source>
</evidence>
<dbReference type="Gene3D" id="2.40.110.10">
    <property type="entry name" value="Butyryl-CoA Dehydrogenase, subunit A, domain 2"/>
    <property type="match status" value="1"/>
</dbReference>
<dbReference type="InterPro" id="IPR046373">
    <property type="entry name" value="Acyl-CoA_Oxase/DH_mid-dom_sf"/>
</dbReference>
<gene>
    <name evidence="10" type="ORF">G5B40_20200</name>
</gene>
<name>A0A7M3T6D4_9RHOB</name>
<dbReference type="Pfam" id="PF00441">
    <property type="entry name" value="Acyl-CoA_dh_1"/>
    <property type="match status" value="1"/>
</dbReference>
<dbReference type="InterPro" id="IPR052166">
    <property type="entry name" value="Diverse_Acyl-CoA_DH"/>
</dbReference>
<dbReference type="InterPro" id="IPR013786">
    <property type="entry name" value="AcylCoA_DH/ox_N"/>
</dbReference>
<feature type="domain" description="Acetyl-CoA dehydrogenase-like C-terminal" evidence="9">
    <location>
        <begin position="458"/>
        <end position="584"/>
    </location>
</feature>
<evidence type="ECO:0000259" key="8">
    <source>
        <dbReference type="Pfam" id="PF02771"/>
    </source>
</evidence>
<dbReference type="GO" id="GO:0050660">
    <property type="term" value="F:flavin adenine dinucleotide binding"/>
    <property type="evidence" value="ECO:0007669"/>
    <property type="project" value="InterPro"/>
</dbReference>
<evidence type="ECO:0000259" key="9">
    <source>
        <dbReference type="Pfam" id="PF12806"/>
    </source>
</evidence>
<dbReference type="KEGG" id="hdh:G5B40_20200"/>
<accession>A0A7M3T6D4</accession>
<feature type="domain" description="Acyl-CoA dehydrogenase/oxidase N-terminal" evidence="8">
    <location>
        <begin position="37"/>
        <end position="155"/>
    </location>
</feature>
<dbReference type="SUPFAM" id="SSF56645">
    <property type="entry name" value="Acyl-CoA dehydrogenase NM domain-like"/>
    <property type="match status" value="1"/>
</dbReference>
<dbReference type="PANTHER" id="PTHR42803:SF3">
    <property type="entry name" value="ACYL-COA DEHYDROGENASE-RELATED"/>
    <property type="match status" value="1"/>
</dbReference>
<dbReference type="InterPro" id="IPR036250">
    <property type="entry name" value="AcylCo_DH-like_C"/>
</dbReference>
<feature type="domain" description="Acyl-CoA dehydrogenase/oxidase C-terminal" evidence="6">
    <location>
        <begin position="279"/>
        <end position="440"/>
    </location>
</feature>
<sequence>MSTILRPRDLAFMLHDVIGVERFANHPAHAGQTRADYDQILDLAEGVATREWAPLAARLDVEEPAFENGRVRIIPEAKAALDAYWAAGFQTAGFAEELGGMGLPFTVAQGVSAWFNAANVSLNGYAMLSVGVGAMLAAHGSESQIAEYLPPILEGRWTGTMCLSEPQAGSGLADIRTRAEEQPDGTYRLFGSKMWISGGEHELSENIVHMVLAKIPGGPAGVKGISLFIVPKILADGTRNDIRLIGLNHKMGFRGTTNCALNFGDEGGAVGWLVGEKHNGLACMFHMMNEARIGVGLGAACLGYTGYLHALEYAKERKQGRAPDMKDPTSPPVPIIGHADVKRMLLQMKSYAEGALMLVLYGASLVDEARLGDEGAAALLDLMTPIMKSWPSEYGLRANEIAIQVFGGAGYTRDYPVERLYRDNRLNHIHEGTRGIQGMDLLGRKIPQGGGAGLHRLAAAIEATAGEAAMRPGLSELAESLRYAAARAMKTTETMTGAAHAAGPAAYLANATIYLDMLGHVAVAWLWLKQALVAEAALEGASGEERAFLSGKLTAARYFHRYELPAIGPACDLLEAMDRTCLDAAPESL</sequence>
<evidence type="ECO:0000256" key="1">
    <source>
        <dbReference type="ARBA" id="ARBA00001974"/>
    </source>
</evidence>
<keyword evidence="11" id="KW-1185">Reference proteome</keyword>
<organism evidence="10 11">
    <name type="scientific">Pikeienuella piscinae</name>
    <dbReference type="NCBI Taxonomy" id="2748098"/>
    <lineage>
        <taxon>Bacteria</taxon>
        <taxon>Pseudomonadati</taxon>
        <taxon>Pseudomonadota</taxon>
        <taxon>Alphaproteobacteria</taxon>
        <taxon>Rhodobacterales</taxon>
        <taxon>Paracoccaceae</taxon>
        <taxon>Pikeienuella</taxon>
    </lineage>
</organism>
<dbReference type="InterPro" id="IPR009100">
    <property type="entry name" value="AcylCoA_DH/oxidase_NM_dom_sf"/>
</dbReference>
<dbReference type="AlphaFoldDB" id="A0A7M3T6D4"/>
<proteinExistence type="inferred from homology"/>
<dbReference type="InterPro" id="IPR037069">
    <property type="entry name" value="AcylCoA_DH/ox_N_sf"/>
</dbReference>
<dbReference type="SUPFAM" id="SSF47203">
    <property type="entry name" value="Acyl-CoA dehydrogenase C-terminal domain-like"/>
    <property type="match status" value="1"/>
</dbReference>
<keyword evidence="5" id="KW-0560">Oxidoreductase</keyword>
<dbReference type="Pfam" id="PF12806">
    <property type="entry name" value="Acyl-CoA_dh_C"/>
    <property type="match status" value="1"/>
</dbReference>
<evidence type="ECO:0000256" key="4">
    <source>
        <dbReference type="ARBA" id="ARBA00022827"/>
    </source>
</evidence>
<dbReference type="Gene3D" id="1.10.540.10">
    <property type="entry name" value="Acyl-CoA dehydrogenase/oxidase, N-terminal domain"/>
    <property type="match status" value="1"/>
</dbReference>
<dbReference type="Gene3D" id="1.20.140.10">
    <property type="entry name" value="Butyryl-CoA Dehydrogenase, subunit A, domain 3"/>
    <property type="match status" value="1"/>
</dbReference>
<protein>
    <submittedName>
        <fullName evidence="10">Acyl-CoA dehydrogenase</fullName>
    </submittedName>
</protein>
<dbReference type="Pfam" id="PF02771">
    <property type="entry name" value="Acyl-CoA_dh_N"/>
    <property type="match status" value="1"/>
</dbReference>
<comment type="similarity">
    <text evidence="2 5">Belongs to the acyl-CoA dehydrogenase family.</text>
</comment>
<dbReference type="PROSITE" id="PS00073">
    <property type="entry name" value="ACYL_COA_DH_2"/>
    <property type="match status" value="1"/>
</dbReference>